<dbReference type="PROSITE" id="PS51462">
    <property type="entry name" value="NUDIX"/>
    <property type="match status" value="1"/>
</dbReference>
<dbReference type="Proteomes" id="UP001058072">
    <property type="component" value="Chromosome"/>
</dbReference>
<dbReference type="CDD" id="cd04699">
    <property type="entry name" value="NUDIX_MutT_Nudt1"/>
    <property type="match status" value="1"/>
</dbReference>
<dbReference type="InterPro" id="IPR015797">
    <property type="entry name" value="NUDIX_hydrolase-like_dom_sf"/>
</dbReference>
<dbReference type="AlphaFoldDB" id="A0A9Q9CH96"/>
<dbReference type="Gene3D" id="3.90.79.10">
    <property type="entry name" value="Nucleoside Triphosphate Pyrophosphohydrolase"/>
    <property type="match status" value="1"/>
</dbReference>
<dbReference type="RefSeq" id="WP_212724770.1">
    <property type="nucleotide sequence ID" value="NZ_CP071250.1"/>
</dbReference>
<accession>A0A9Q9CH96</accession>
<evidence type="ECO:0000313" key="3">
    <source>
        <dbReference type="EMBL" id="UUF08525.1"/>
    </source>
</evidence>
<feature type="domain" description="Nudix hydrolase" evidence="2">
    <location>
        <begin position="1"/>
        <end position="128"/>
    </location>
</feature>
<comment type="similarity">
    <text evidence="1">Belongs to the Nudix hydrolase family.</text>
</comment>
<name>A0A9Q9CH96_9FIRM</name>
<dbReference type="PANTHER" id="PTHR43736">
    <property type="entry name" value="ADP-RIBOSE PYROPHOSPHATASE"/>
    <property type="match status" value="1"/>
</dbReference>
<evidence type="ECO:0000259" key="2">
    <source>
        <dbReference type="PROSITE" id="PS51462"/>
    </source>
</evidence>
<evidence type="ECO:0000313" key="4">
    <source>
        <dbReference type="Proteomes" id="UP001058072"/>
    </source>
</evidence>
<protein>
    <submittedName>
        <fullName evidence="3">NUDIX domain-containing protein</fullName>
    </submittedName>
</protein>
<dbReference type="PANTHER" id="PTHR43736:SF1">
    <property type="entry name" value="DIHYDRONEOPTERIN TRIPHOSPHATE DIPHOSPHATASE"/>
    <property type="match status" value="1"/>
</dbReference>
<organism evidence="3 4">
    <name type="scientific">Turicibacter bilis</name>
    <dbReference type="NCBI Taxonomy" id="2735723"/>
    <lineage>
        <taxon>Bacteria</taxon>
        <taxon>Bacillati</taxon>
        <taxon>Bacillota</taxon>
        <taxon>Erysipelotrichia</taxon>
        <taxon>Erysipelotrichales</taxon>
        <taxon>Turicibacteraceae</taxon>
        <taxon>Turicibacter</taxon>
    </lineage>
</organism>
<sequence>MTQINFSVKGLIVRNHEFLALHKVSSRCEYFDLPGGKMKQNESAEETLRREILEETSLLVRPIRLLHQWDFINDDYLIMGVIYLCEIIEGEIKLSNEHDYYEWLPLNEDSIPLLTPSLAQSISHLNFETL</sequence>
<reference evidence="3" key="1">
    <citation type="submission" date="2021-03" db="EMBL/GenBank/DDBJ databases">
        <title>Comparative Genomics and Metabolomics in the genus Turicibacter.</title>
        <authorList>
            <person name="Maki J."/>
            <person name="Looft T."/>
        </authorList>
    </citation>
    <scope>NUCLEOTIDE SEQUENCE</scope>
    <source>
        <strain evidence="3">ISU324</strain>
    </source>
</reference>
<dbReference type="InterPro" id="IPR000086">
    <property type="entry name" value="NUDIX_hydrolase_dom"/>
</dbReference>
<dbReference type="EMBL" id="CP071250">
    <property type="protein sequence ID" value="UUF08525.1"/>
    <property type="molecule type" value="Genomic_DNA"/>
</dbReference>
<proteinExistence type="inferred from homology"/>
<dbReference type="SUPFAM" id="SSF55811">
    <property type="entry name" value="Nudix"/>
    <property type="match status" value="1"/>
</dbReference>
<evidence type="ECO:0000256" key="1">
    <source>
        <dbReference type="ARBA" id="ARBA00005582"/>
    </source>
</evidence>
<gene>
    <name evidence="3" type="ORF">J0J70_00270</name>
</gene>
<dbReference type="Pfam" id="PF00293">
    <property type="entry name" value="NUDIX"/>
    <property type="match status" value="1"/>
</dbReference>